<dbReference type="EMBL" id="CP046401">
    <property type="protein sequence ID" value="QGY45403.1"/>
    <property type="molecule type" value="Genomic_DNA"/>
</dbReference>
<sequence length="48" mass="5697">MDKLKQSIKYHAKLFSNIKIQSEDIDYDEVNQKYIPFLLLIDSLQPVL</sequence>
<dbReference type="KEGG" id="mcos:GM418_17495"/>
<dbReference type="RefSeq" id="WP_158868546.1">
    <property type="nucleotide sequence ID" value="NZ_CP046401.1"/>
</dbReference>
<gene>
    <name evidence="1" type="ORF">GM418_17495</name>
</gene>
<accession>A0A6I6K1Q6</accession>
<dbReference type="Proteomes" id="UP000428260">
    <property type="component" value="Chromosome"/>
</dbReference>
<reference evidence="1 2" key="1">
    <citation type="submission" date="2019-11" db="EMBL/GenBank/DDBJ databases">
        <authorList>
            <person name="Zheng R.K."/>
            <person name="Sun C.M."/>
        </authorList>
    </citation>
    <scope>NUCLEOTIDE SEQUENCE [LARGE SCALE GENOMIC DNA]</scope>
    <source>
        <strain evidence="1 2">WC007</strain>
    </source>
</reference>
<organism evidence="1 2">
    <name type="scientific">Maribellus comscasis</name>
    <dbReference type="NCBI Taxonomy" id="2681766"/>
    <lineage>
        <taxon>Bacteria</taxon>
        <taxon>Pseudomonadati</taxon>
        <taxon>Bacteroidota</taxon>
        <taxon>Bacteroidia</taxon>
        <taxon>Marinilabiliales</taxon>
        <taxon>Prolixibacteraceae</taxon>
        <taxon>Maribellus</taxon>
    </lineage>
</organism>
<name>A0A6I6K1Q6_9BACT</name>
<evidence type="ECO:0000313" key="2">
    <source>
        <dbReference type="Proteomes" id="UP000428260"/>
    </source>
</evidence>
<protein>
    <submittedName>
        <fullName evidence="1">Uncharacterized protein</fullName>
    </submittedName>
</protein>
<keyword evidence="2" id="KW-1185">Reference proteome</keyword>
<evidence type="ECO:0000313" key="1">
    <source>
        <dbReference type="EMBL" id="QGY45403.1"/>
    </source>
</evidence>
<dbReference type="AlphaFoldDB" id="A0A6I6K1Q6"/>
<proteinExistence type="predicted"/>